<dbReference type="InParanoid" id="A0LH85"/>
<dbReference type="RefSeq" id="WP_011697958.1">
    <property type="nucleotide sequence ID" value="NC_008554.1"/>
</dbReference>
<dbReference type="AlphaFoldDB" id="A0LH85"/>
<keyword evidence="1" id="KW-0472">Membrane</keyword>
<feature type="transmembrane region" description="Helical" evidence="1">
    <location>
        <begin position="12"/>
        <end position="31"/>
    </location>
</feature>
<name>A0LH85_SYNFM</name>
<evidence type="ECO:0000313" key="3">
    <source>
        <dbReference type="Proteomes" id="UP000001784"/>
    </source>
</evidence>
<keyword evidence="3" id="KW-1185">Reference proteome</keyword>
<dbReference type="Proteomes" id="UP000001784">
    <property type="component" value="Chromosome"/>
</dbReference>
<reference evidence="2 3" key="1">
    <citation type="submission" date="2006-10" db="EMBL/GenBank/DDBJ databases">
        <title>Complete sequence of Syntrophobacter fumaroxidans MPOB.</title>
        <authorList>
            <consortium name="US DOE Joint Genome Institute"/>
            <person name="Copeland A."/>
            <person name="Lucas S."/>
            <person name="Lapidus A."/>
            <person name="Barry K."/>
            <person name="Detter J.C."/>
            <person name="Glavina del Rio T."/>
            <person name="Hammon N."/>
            <person name="Israni S."/>
            <person name="Pitluck S."/>
            <person name="Goltsman E.G."/>
            <person name="Martinez M."/>
            <person name="Schmutz J."/>
            <person name="Larimer F."/>
            <person name="Land M."/>
            <person name="Hauser L."/>
            <person name="Kyrpides N."/>
            <person name="Kim E."/>
            <person name="Boone D.R."/>
            <person name="Brockman F."/>
            <person name="Culley D."/>
            <person name="Ferry J."/>
            <person name="Gunsalus R."/>
            <person name="McInerney M.J."/>
            <person name="Morrison M."/>
            <person name="Plugge C."/>
            <person name="Rohlin L."/>
            <person name="Scholten J."/>
            <person name="Sieber J."/>
            <person name="Stams A.J.M."/>
            <person name="Worm P."/>
            <person name="Henstra A.M."/>
            <person name="Richardson P."/>
        </authorList>
    </citation>
    <scope>NUCLEOTIDE SEQUENCE [LARGE SCALE GENOMIC DNA]</scope>
    <source>
        <strain evidence="3">DSM 10017 / MPOB</strain>
    </source>
</reference>
<proteinExistence type="predicted"/>
<evidence type="ECO:0000256" key="1">
    <source>
        <dbReference type="SAM" id="Phobius"/>
    </source>
</evidence>
<gene>
    <name evidence="2" type="ordered locus">Sfum_1094</name>
</gene>
<dbReference type="STRING" id="335543.Sfum_1094"/>
<sequence precursor="true">MEPHQTGKSKNVLILVLALAAGVGLLVFWAYRALYATGIAELVRADLPMLELRLEFIDLDGDPVMPQDSRLLGKAAARDEKPPPAPLPEGCPELVGGDTAASPALSAKEKEAASGCPRVARWVVKRHPIGFTLHFRDASKVLALFENNAQVKELFASRFFQGLFYDPLHGAGVRAEDLHLEGLSGAFWARLIREALGARAELHYDVAHGRKGFVFSFVRSECPFASKALPVIVPALARSGFKIPAMRDPVLEMRMGPQRVFLTQYEDRVYLANGLEALINTLENIGPAGRDLPESPLVLTVRAEAFFDNVLPVLFSRRSWAADFGFGTSPDTPGKLRFPSGKYAEHLKPGLFKGVLAGIPHDTFAAVAVSFHLPPGMSAGEWRRLATRGPADSKTGGPDESGVALLWDIASEGERISRMGMVIANQKTPADVEAFKQYFTDPDLTETCGGGTVFLAATSRDLLVRMKESCEGQSLSVLNWERGSRAKEYESAQCFLFANPGTAMRELFLAGGAKSGELGEFEPQWKQDYEQAKEAMRRDGEKVFGSLPIVAYAGNATPKAATVELRELIVKQGASR</sequence>
<accession>A0LH85</accession>
<dbReference type="KEGG" id="sfu:Sfum_1094"/>
<organism evidence="2 3">
    <name type="scientific">Syntrophobacter fumaroxidans (strain DSM 10017 / MPOB)</name>
    <dbReference type="NCBI Taxonomy" id="335543"/>
    <lineage>
        <taxon>Bacteria</taxon>
        <taxon>Pseudomonadati</taxon>
        <taxon>Thermodesulfobacteriota</taxon>
        <taxon>Syntrophobacteria</taxon>
        <taxon>Syntrophobacterales</taxon>
        <taxon>Syntrophobacteraceae</taxon>
        <taxon>Syntrophobacter</taxon>
    </lineage>
</organism>
<dbReference type="HOGENOM" id="CLU_473210_0_0_7"/>
<protein>
    <submittedName>
        <fullName evidence="2">Uncharacterized protein</fullName>
    </submittedName>
</protein>
<keyword evidence="1" id="KW-0812">Transmembrane</keyword>
<evidence type="ECO:0000313" key="2">
    <source>
        <dbReference type="EMBL" id="ABK16787.1"/>
    </source>
</evidence>
<keyword evidence="1" id="KW-1133">Transmembrane helix</keyword>
<dbReference type="OrthoDB" id="5560921at2"/>
<dbReference type="EMBL" id="CP000478">
    <property type="protein sequence ID" value="ABK16787.1"/>
    <property type="molecule type" value="Genomic_DNA"/>
</dbReference>